<comment type="subcellular location">
    <subcellularLocation>
        <location evidence="1">Membrane</location>
        <topology evidence="1">Multi-pass membrane protein</topology>
    </subcellularLocation>
</comment>
<evidence type="ECO:0000313" key="7">
    <source>
        <dbReference type="EMBL" id="CUG90314.1"/>
    </source>
</evidence>
<gene>
    <name evidence="7" type="ORF">BSAL_26090</name>
</gene>
<keyword evidence="8" id="KW-1185">Reference proteome</keyword>
<evidence type="ECO:0000256" key="4">
    <source>
        <dbReference type="ARBA" id="ARBA00023136"/>
    </source>
</evidence>
<dbReference type="PANTHER" id="PTHR21389:SF0">
    <property type="entry name" value="ETOPOSIDE-INDUCED PROTEIN 2.4 HOMOLOG"/>
    <property type="match status" value="1"/>
</dbReference>
<protein>
    <submittedName>
        <fullName evidence="7">Uncharacterized protein</fullName>
    </submittedName>
</protein>
<dbReference type="GO" id="GO:0005783">
    <property type="term" value="C:endoplasmic reticulum"/>
    <property type="evidence" value="ECO:0007669"/>
    <property type="project" value="TreeGrafter"/>
</dbReference>
<feature type="transmembrane region" description="Helical" evidence="6">
    <location>
        <begin position="136"/>
        <end position="156"/>
    </location>
</feature>
<accession>A0A0S4JFE9</accession>
<feature type="transmembrane region" description="Helical" evidence="6">
    <location>
        <begin position="41"/>
        <end position="62"/>
    </location>
</feature>
<dbReference type="OrthoDB" id="266518at2759"/>
<keyword evidence="4 6" id="KW-0472">Membrane</keyword>
<dbReference type="OMA" id="FEANWAY"/>
<organism evidence="7 8">
    <name type="scientific">Bodo saltans</name>
    <name type="common">Flagellated protozoan</name>
    <dbReference type="NCBI Taxonomy" id="75058"/>
    <lineage>
        <taxon>Eukaryota</taxon>
        <taxon>Discoba</taxon>
        <taxon>Euglenozoa</taxon>
        <taxon>Kinetoplastea</taxon>
        <taxon>Metakinetoplastina</taxon>
        <taxon>Eubodonida</taxon>
        <taxon>Bodonidae</taxon>
        <taxon>Bodo</taxon>
    </lineage>
</organism>
<dbReference type="GO" id="GO:0016020">
    <property type="term" value="C:membrane"/>
    <property type="evidence" value="ECO:0007669"/>
    <property type="project" value="UniProtKB-SubCell"/>
</dbReference>
<feature type="region of interest" description="Disordered" evidence="5">
    <location>
        <begin position="286"/>
        <end position="310"/>
    </location>
</feature>
<dbReference type="AlphaFoldDB" id="A0A0S4JFE9"/>
<dbReference type="EMBL" id="CYKH01001813">
    <property type="protein sequence ID" value="CUG90314.1"/>
    <property type="molecule type" value="Genomic_DNA"/>
</dbReference>
<evidence type="ECO:0000256" key="6">
    <source>
        <dbReference type="SAM" id="Phobius"/>
    </source>
</evidence>
<name>A0A0S4JFE9_BODSA</name>
<dbReference type="PANTHER" id="PTHR21389">
    <property type="entry name" value="P53 INDUCED PROTEIN"/>
    <property type="match status" value="1"/>
</dbReference>
<dbReference type="VEuPathDB" id="TriTrypDB:BSAL_26090"/>
<evidence type="ECO:0000256" key="5">
    <source>
        <dbReference type="SAM" id="MobiDB-lite"/>
    </source>
</evidence>
<dbReference type="Pfam" id="PF07264">
    <property type="entry name" value="EI24"/>
    <property type="match status" value="1"/>
</dbReference>
<feature type="transmembrane region" description="Helical" evidence="6">
    <location>
        <begin position="6"/>
        <end position="29"/>
    </location>
</feature>
<proteinExistence type="predicted"/>
<feature type="transmembrane region" description="Helical" evidence="6">
    <location>
        <begin position="74"/>
        <end position="98"/>
    </location>
</feature>
<dbReference type="GO" id="GO:0016236">
    <property type="term" value="P:macroautophagy"/>
    <property type="evidence" value="ECO:0007669"/>
    <property type="project" value="TreeGrafter"/>
</dbReference>
<sequence>MTQSFLILQGMLLGATESVNLLPFVLYCIQSPKMLRTVRDCVLFNGVLFVSLWVITSILYLLPINNSGIVAEMFYSLLSAFWVLPVYLGSQLLGLGWYQDLHRTASSLRHKSMGVAELPPPVPPSFDLISDNIYKFLVTALYGLIAAVVAFVPVVGEPISFVLSAFLHAWYCFDYRFADQRQYDPTRRAQTALRLTAVVDVFEHRWAYFLGFGSTHIAIRLFLLQGYFGLSLFPALAICSTMYALNVVMAVDARPLPVLPSKLPVFSFAYYHVAQFAGKWITSRRSQRQKTNDENESHSSPVTSAEEKDE</sequence>
<reference evidence="8" key="1">
    <citation type="submission" date="2015-09" db="EMBL/GenBank/DDBJ databases">
        <authorList>
            <consortium name="Pathogen Informatics"/>
        </authorList>
    </citation>
    <scope>NUCLEOTIDE SEQUENCE [LARGE SCALE GENOMIC DNA]</scope>
    <source>
        <strain evidence="8">Lake Konstanz</strain>
    </source>
</reference>
<evidence type="ECO:0000256" key="3">
    <source>
        <dbReference type="ARBA" id="ARBA00022989"/>
    </source>
</evidence>
<dbReference type="InterPro" id="IPR059112">
    <property type="entry name" value="CysZ/EI24"/>
</dbReference>
<evidence type="ECO:0000256" key="1">
    <source>
        <dbReference type="ARBA" id="ARBA00004141"/>
    </source>
</evidence>
<evidence type="ECO:0000256" key="2">
    <source>
        <dbReference type="ARBA" id="ARBA00022692"/>
    </source>
</evidence>
<dbReference type="Proteomes" id="UP000051952">
    <property type="component" value="Unassembled WGS sequence"/>
</dbReference>
<evidence type="ECO:0000313" key="8">
    <source>
        <dbReference type="Proteomes" id="UP000051952"/>
    </source>
</evidence>
<keyword evidence="3 6" id="KW-1133">Transmembrane helix</keyword>
<keyword evidence="2 6" id="KW-0812">Transmembrane</keyword>